<reference evidence="1 2" key="1">
    <citation type="journal article" date="2015" name="Microbiome">
        <title>Genomic resolution of linkages in carbon, nitrogen, and sulfur cycling among widespread estuary sediment bacteria.</title>
        <authorList>
            <person name="Baker B.J."/>
            <person name="Lazar C.S."/>
            <person name="Teske A.P."/>
            <person name="Dick G.J."/>
        </authorList>
    </citation>
    <scope>NUCLEOTIDE SEQUENCE [LARGE SCALE GENOMIC DNA]</scope>
    <source>
        <strain evidence="1">SM23_42</strain>
    </source>
</reference>
<dbReference type="AlphaFoldDB" id="A0A0S8FR51"/>
<proteinExistence type="predicted"/>
<protein>
    <submittedName>
        <fullName evidence="1">Uncharacterized protein</fullName>
    </submittedName>
</protein>
<evidence type="ECO:0000313" key="1">
    <source>
        <dbReference type="EMBL" id="KPK63175.1"/>
    </source>
</evidence>
<sequence length="316" mass="36021">MRFPRGRSIIENTRLEFINLDNVLSASKRERVHRISGYIAITYHDAVELIFLNQGEPFNAARIGKETREIIPISEIVEKAKKATTGTLSEYATDEMLLKVIISSVTLKPLKTQVDLSRIQPKIFVEKLKKSKFNGFIWMRLGLDESFVCFENGVIPACYIAGRAEKALEDEIYPILMKPETNVAIFDRIEKVIAEQATPAQVEMFCKIFTALLKGYAHPLGQSLVLRTAMLSKSTAQKEFPFVEKFRIESDLSFSGEVVVEPKVFAQGMARIFDLIYDSFSTFLGKESEVIARKILTDYRFALKSLQFFDYTKLKI</sequence>
<dbReference type="EMBL" id="LJUJ01000017">
    <property type="protein sequence ID" value="KPK63175.1"/>
    <property type="molecule type" value="Genomic_DNA"/>
</dbReference>
<gene>
    <name evidence="1" type="ORF">AMJ83_07985</name>
</gene>
<name>A0A0S8FR51_UNCW3</name>
<accession>A0A0S8FR51</accession>
<dbReference type="STRING" id="1703779.AMJ83_07985"/>
<organism evidence="1 2">
    <name type="scientific">candidate division WOR_3 bacterium SM23_42</name>
    <dbReference type="NCBI Taxonomy" id="1703779"/>
    <lineage>
        <taxon>Bacteria</taxon>
        <taxon>Bacteria division WOR-3</taxon>
    </lineage>
</organism>
<evidence type="ECO:0000313" key="2">
    <source>
        <dbReference type="Proteomes" id="UP000051373"/>
    </source>
</evidence>
<dbReference type="Proteomes" id="UP000051373">
    <property type="component" value="Unassembled WGS sequence"/>
</dbReference>
<comment type="caution">
    <text evidence="1">The sequence shown here is derived from an EMBL/GenBank/DDBJ whole genome shotgun (WGS) entry which is preliminary data.</text>
</comment>